<dbReference type="InterPro" id="IPR011650">
    <property type="entry name" value="Peptidase_M20_dimer"/>
</dbReference>
<dbReference type="RefSeq" id="WP_249308383.1">
    <property type="nucleotide sequence ID" value="NZ_JACRSZ010000008.1"/>
</dbReference>
<dbReference type="PIRSF" id="PIRSF005962">
    <property type="entry name" value="Pept_M20D_amidohydro"/>
    <property type="match status" value="1"/>
</dbReference>
<gene>
    <name evidence="2" type="ORF">H8716_09270</name>
</gene>
<dbReference type="InterPro" id="IPR036264">
    <property type="entry name" value="Bact_exopeptidase_dim_dom"/>
</dbReference>
<dbReference type="EMBL" id="JACRSZ010000008">
    <property type="protein sequence ID" value="MBC8573272.1"/>
    <property type="molecule type" value="Genomic_DNA"/>
</dbReference>
<dbReference type="Proteomes" id="UP000657421">
    <property type="component" value="Unassembled WGS sequence"/>
</dbReference>
<dbReference type="InterPro" id="IPR017439">
    <property type="entry name" value="Amidohydrolase"/>
</dbReference>
<dbReference type="NCBIfam" id="TIGR01891">
    <property type="entry name" value="amidohydrolases"/>
    <property type="match status" value="1"/>
</dbReference>
<accession>A0ABR7NA42</accession>
<dbReference type="SUPFAM" id="SSF55031">
    <property type="entry name" value="Bacterial exopeptidase dimerisation domain"/>
    <property type="match status" value="1"/>
</dbReference>
<evidence type="ECO:0000313" key="3">
    <source>
        <dbReference type="Proteomes" id="UP000657421"/>
    </source>
</evidence>
<protein>
    <submittedName>
        <fullName evidence="2">Amidohydrolase</fullName>
    </submittedName>
</protein>
<dbReference type="PANTHER" id="PTHR30575:SF3">
    <property type="entry name" value="PEPTIDASE M20 DIMERISATION DOMAIN-CONTAINING PROTEIN"/>
    <property type="match status" value="1"/>
</dbReference>
<dbReference type="InterPro" id="IPR002933">
    <property type="entry name" value="Peptidase_M20"/>
</dbReference>
<evidence type="ECO:0000259" key="1">
    <source>
        <dbReference type="Pfam" id="PF07687"/>
    </source>
</evidence>
<evidence type="ECO:0000313" key="2">
    <source>
        <dbReference type="EMBL" id="MBC8573272.1"/>
    </source>
</evidence>
<feature type="domain" description="Peptidase M20 dimerisation" evidence="1">
    <location>
        <begin position="241"/>
        <end position="314"/>
    </location>
</feature>
<dbReference type="Pfam" id="PF07687">
    <property type="entry name" value="M20_dimer"/>
    <property type="match status" value="1"/>
</dbReference>
<dbReference type="PANTHER" id="PTHR30575">
    <property type="entry name" value="PEPTIDASE M20"/>
    <property type="match status" value="1"/>
</dbReference>
<proteinExistence type="predicted"/>
<dbReference type="Pfam" id="PF01546">
    <property type="entry name" value="Peptidase_M20"/>
    <property type="match status" value="1"/>
</dbReference>
<dbReference type="InterPro" id="IPR052030">
    <property type="entry name" value="Peptidase_M20/M20A_hydrolases"/>
</dbReference>
<reference evidence="2 3" key="1">
    <citation type="submission" date="2020-08" db="EMBL/GenBank/DDBJ databases">
        <title>Genome public.</title>
        <authorList>
            <person name="Liu C."/>
            <person name="Sun Q."/>
        </authorList>
    </citation>
    <scope>NUCLEOTIDE SEQUENCE [LARGE SCALE GENOMIC DNA]</scope>
    <source>
        <strain evidence="2 3">NSJ-46</strain>
    </source>
</reference>
<comment type="caution">
    <text evidence="2">The sequence shown here is derived from an EMBL/GenBank/DDBJ whole genome shotgun (WGS) entry which is preliminary data.</text>
</comment>
<dbReference type="Gene3D" id="3.40.630.10">
    <property type="entry name" value="Zn peptidases"/>
    <property type="match status" value="2"/>
</dbReference>
<organism evidence="2 3">
    <name type="scientific">Jingyaoa shaoxingensis</name>
    <dbReference type="NCBI Taxonomy" id="2763671"/>
    <lineage>
        <taxon>Bacteria</taxon>
        <taxon>Bacillati</taxon>
        <taxon>Bacillota</taxon>
        <taxon>Clostridia</taxon>
        <taxon>Lachnospirales</taxon>
        <taxon>Lachnospiraceae</taxon>
        <taxon>Jingyaoa</taxon>
    </lineage>
</organism>
<keyword evidence="3" id="KW-1185">Reference proteome</keyword>
<dbReference type="SUPFAM" id="SSF53187">
    <property type="entry name" value="Zn-dependent exopeptidases"/>
    <property type="match status" value="1"/>
</dbReference>
<name>A0ABR7NA42_9FIRM</name>
<sequence>MSSESDFSQLLSDKIAAYTPDLIRLRRDFHRFPEPGWCEVRTTSMIADYLTCLGYEVLTGSDVCDPDSRMGLPSEEILETHYQRALKQGAIPAYAQNARNGFTGVIGILRCGKGPVTALRFDIDALPITEDASSSHLPFTEGFLSQNLGFMHACGHDGHTAIGLIIARILAEMKDWFSGTVKLIFQPAEEGVRGARSVAQKGHLNDVDWLVGSHIFPYSQPGEQIGVSIGSTLATTKLNAVFSGLSSHAALPEKGHNAMLSMASAILNLHAIPRHSDGPSQVNVGTAHAGSGRNVICDQAKLELEVRGANTEINHYMEEYARVILQSSAVMHSCTCRIETVGSAPSVINDPEMISLLQDAVEDLHLTLRTPDPAASFSEDFSYLSEAVQAHGGKSLFFYTLTHTDAPGHNPDFDFSEEALPVAVQMFCTLVYRLCHGKNL</sequence>